<gene>
    <name evidence="1" type="ORF">L1987_02850</name>
</gene>
<dbReference type="Proteomes" id="UP001056120">
    <property type="component" value="Linkage Group LG01"/>
</dbReference>
<reference evidence="2" key="1">
    <citation type="journal article" date="2022" name="Mol. Ecol. Resour.">
        <title>The genomes of chicory, endive, great burdock and yacon provide insights into Asteraceae palaeo-polyploidization history and plant inulin production.</title>
        <authorList>
            <person name="Fan W."/>
            <person name="Wang S."/>
            <person name="Wang H."/>
            <person name="Wang A."/>
            <person name="Jiang F."/>
            <person name="Liu H."/>
            <person name="Zhao H."/>
            <person name="Xu D."/>
            <person name="Zhang Y."/>
        </authorList>
    </citation>
    <scope>NUCLEOTIDE SEQUENCE [LARGE SCALE GENOMIC DNA]</scope>
    <source>
        <strain evidence="2">cv. Yunnan</strain>
    </source>
</reference>
<sequence>MGCVSSHLLNQDEDFTQISTSALRQHIVSLTSTTYGLLTLDPSSSPTTVPPTPPPPFTLGSIFHSPEVINSWELMAGLDSTPETTFLEKDHTFQENANPNHKNPNFIKSLTFKPVSLPPTSFLEKDEKFQENANPNHKNPIFIKSLAYKPVFLDGFEELCPPKGENKVVIYTTTLRGVRRTFEACNAVRAVLEGFGVSFCERDISMDRGFREDLWGLMKGKDKRELVPPRVFVKGRYVGGCDEVLKIVEEGCLGQLLDGLPKSKAGYVCDVCGGARFLPCVVCNGSCKMVVVLKKGTDGNRLGKTVTVKCSDCNENGLTCCPSDYAMQKEEMSTFGYGGDSQTSGLTTSSSSNMCDFCLKRRLMALGSEVVLQRPRSRITNEGGSFGEAVTSCNLLMALSCGSVFAKSRKFKTETETVCIFIS</sequence>
<keyword evidence="2" id="KW-1185">Reference proteome</keyword>
<accession>A0ACB9K8Y6</accession>
<proteinExistence type="predicted"/>
<reference evidence="1 2" key="2">
    <citation type="journal article" date="2022" name="Mol. Ecol. Resour.">
        <title>The genomes of chicory, endive, great burdock and yacon provide insights into Asteraceae paleo-polyploidization history and plant inulin production.</title>
        <authorList>
            <person name="Fan W."/>
            <person name="Wang S."/>
            <person name="Wang H."/>
            <person name="Wang A."/>
            <person name="Jiang F."/>
            <person name="Liu H."/>
            <person name="Zhao H."/>
            <person name="Xu D."/>
            <person name="Zhang Y."/>
        </authorList>
    </citation>
    <scope>NUCLEOTIDE SEQUENCE [LARGE SCALE GENOMIC DNA]</scope>
    <source>
        <strain evidence="2">cv. Yunnan</strain>
        <tissue evidence="1">Leaves</tissue>
    </source>
</reference>
<evidence type="ECO:0000313" key="2">
    <source>
        <dbReference type="Proteomes" id="UP001056120"/>
    </source>
</evidence>
<dbReference type="EMBL" id="CM042018">
    <property type="protein sequence ID" value="KAI3828741.1"/>
    <property type="molecule type" value="Genomic_DNA"/>
</dbReference>
<comment type="caution">
    <text evidence="1">The sequence shown here is derived from an EMBL/GenBank/DDBJ whole genome shotgun (WGS) entry which is preliminary data.</text>
</comment>
<protein>
    <submittedName>
        <fullName evidence="1">Uncharacterized protein</fullName>
    </submittedName>
</protein>
<organism evidence="1 2">
    <name type="scientific">Smallanthus sonchifolius</name>
    <dbReference type="NCBI Taxonomy" id="185202"/>
    <lineage>
        <taxon>Eukaryota</taxon>
        <taxon>Viridiplantae</taxon>
        <taxon>Streptophyta</taxon>
        <taxon>Embryophyta</taxon>
        <taxon>Tracheophyta</taxon>
        <taxon>Spermatophyta</taxon>
        <taxon>Magnoliopsida</taxon>
        <taxon>eudicotyledons</taxon>
        <taxon>Gunneridae</taxon>
        <taxon>Pentapetalae</taxon>
        <taxon>asterids</taxon>
        <taxon>campanulids</taxon>
        <taxon>Asterales</taxon>
        <taxon>Asteraceae</taxon>
        <taxon>Asteroideae</taxon>
        <taxon>Heliantheae alliance</taxon>
        <taxon>Millerieae</taxon>
        <taxon>Smallanthus</taxon>
    </lineage>
</organism>
<evidence type="ECO:0000313" key="1">
    <source>
        <dbReference type="EMBL" id="KAI3828741.1"/>
    </source>
</evidence>
<name>A0ACB9K8Y6_9ASTR</name>